<name>I4BU03_ACEMN</name>
<dbReference type="InterPro" id="IPR051010">
    <property type="entry name" value="BCAA_transport"/>
</dbReference>
<feature type="chain" id="PRO_5003687115" evidence="5">
    <location>
        <begin position="24"/>
        <end position="387"/>
    </location>
</feature>
<dbReference type="GO" id="GO:0006865">
    <property type="term" value="P:amino acid transport"/>
    <property type="evidence" value="ECO:0007669"/>
    <property type="project" value="UniProtKB-KW"/>
</dbReference>
<dbReference type="InterPro" id="IPR000709">
    <property type="entry name" value="Leu_Ile_Val-bd"/>
</dbReference>
<dbReference type="InterPro" id="IPR028081">
    <property type="entry name" value="Leu-bd"/>
</dbReference>
<sequence length="387" mass="42605" precursor="true">MKRYLGLAAALMLVCGIAFSAQAQQTVKIGFITPLTGFAAADGYSSLESAKLAVDYVNEHGGIKGKKLELVSYDDACQPDQASALTKKLIENDKVVVMISGSYSSPSRAAAVICQQAKVPFTSTYAVHPSIVEAGEYCHRIGMAAPIQGRTGGYFAARELAAKRIALLIMNNDFGVSLAEAFKETAIKLGAQIVYEKKYPLGETEFRSYLNAIKAANPDLIYAPGYYNEAANIVSQAREVGLKCWLMGDEGYDSPKFIELAKSAANGVFITTDLNRDSDRPMTQYFLKNYKKRTNIDADMVGASAFDAVMLVSHILNKVGTDANKIIQYWDTIKNFEDCATGPILMFQNRSAIRPMDIQIVLNNKFRYFYRYYEPEVIYLGKGSEGK</sequence>
<dbReference type="STRING" id="891968.Anamo_0088"/>
<feature type="domain" description="Leucine-binding protein" evidence="6">
    <location>
        <begin position="26"/>
        <end position="359"/>
    </location>
</feature>
<dbReference type="CDD" id="cd19981">
    <property type="entry name" value="PBP1_ABC_HAAT-like"/>
    <property type="match status" value="1"/>
</dbReference>
<dbReference type="PANTHER" id="PTHR30483">
    <property type="entry name" value="LEUCINE-SPECIFIC-BINDING PROTEIN"/>
    <property type="match status" value="1"/>
</dbReference>
<keyword evidence="8" id="KW-1185">Reference proteome</keyword>
<dbReference type="PATRIC" id="fig|891968.3.peg.91"/>
<dbReference type="PANTHER" id="PTHR30483:SF6">
    <property type="entry name" value="PERIPLASMIC BINDING PROTEIN OF ABC TRANSPORTER FOR NATURAL AMINO ACIDS"/>
    <property type="match status" value="1"/>
</dbReference>
<keyword evidence="4" id="KW-0029">Amino-acid transport</keyword>
<organism evidence="7 8">
    <name type="scientific">Acetomicrobium mobile (strain ATCC BAA-54 / DSM 13181 / JCM 12221 / NGA)</name>
    <name type="common">Anaerobaculum mobile</name>
    <dbReference type="NCBI Taxonomy" id="891968"/>
    <lineage>
        <taxon>Bacteria</taxon>
        <taxon>Thermotogati</taxon>
        <taxon>Synergistota</taxon>
        <taxon>Synergistia</taxon>
        <taxon>Synergistales</taxon>
        <taxon>Acetomicrobiaceae</taxon>
        <taxon>Acetomicrobium</taxon>
    </lineage>
</organism>
<dbReference type="InterPro" id="IPR028082">
    <property type="entry name" value="Peripla_BP_I"/>
</dbReference>
<gene>
    <name evidence="7" type="ordered locus">Anamo_0088</name>
</gene>
<dbReference type="SUPFAM" id="SSF53822">
    <property type="entry name" value="Periplasmic binding protein-like I"/>
    <property type="match status" value="1"/>
</dbReference>
<dbReference type="Gene3D" id="3.40.50.2300">
    <property type="match status" value="2"/>
</dbReference>
<evidence type="ECO:0000313" key="7">
    <source>
        <dbReference type="EMBL" id="AFM20760.1"/>
    </source>
</evidence>
<accession>I4BU03</accession>
<reference evidence="8" key="1">
    <citation type="journal article" date="2013" name="Stand. Genomic Sci.">
        <title>Complete genome sequence of the moderate thermophile Anaerobaculum mobile type strain (NGA(T)).</title>
        <authorList>
            <person name="Mavromatis K."/>
            <person name="Stackebrandt E."/>
            <person name="Held B."/>
            <person name="Lapidus A."/>
            <person name="Nolan M."/>
            <person name="Lucas S."/>
            <person name="Hammon N."/>
            <person name="Deshpande S."/>
            <person name="Cheng J.F."/>
            <person name="Tapia R."/>
            <person name="Goodwin L.A."/>
            <person name="Pitluck S."/>
            <person name="Liolios K."/>
            <person name="Pagani I."/>
            <person name="Ivanova N."/>
            <person name="Mikhailova N."/>
            <person name="Huntemann M."/>
            <person name="Pati A."/>
            <person name="Chen A."/>
            <person name="Palaniappan K."/>
            <person name="Land M."/>
            <person name="Rohde M."/>
            <person name="Spring S."/>
            <person name="Goker M."/>
            <person name="Woyke T."/>
            <person name="Detter J.C."/>
            <person name="Bristow J."/>
            <person name="Eisen J.A."/>
            <person name="Markowitz V."/>
            <person name="Hugenholtz P."/>
            <person name="Klenk H.P."/>
            <person name="Kyrpides N.C."/>
        </authorList>
    </citation>
    <scope>NUCLEOTIDE SEQUENCE</scope>
    <source>
        <strain evidence="8">ATCC BAA-54 / DSM 13181 / NGA</strain>
    </source>
</reference>
<dbReference type="KEGG" id="amo:Anamo_0088"/>
<dbReference type="Proteomes" id="UP000006061">
    <property type="component" value="Chromosome"/>
</dbReference>
<feature type="signal peptide" evidence="5">
    <location>
        <begin position="1"/>
        <end position="23"/>
    </location>
</feature>
<evidence type="ECO:0000256" key="3">
    <source>
        <dbReference type="ARBA" id="ARBA00022729"/>
    </source>
</evidence>
<evidence type="ECO:0000256" key="5">
    <source>
        <dbReference type="SAM" id="SignalP"/>
    </source>
</evidence>
<keyword evidence="2" id="KW-0813">Transport</keyword>
<keyword evidence="3 5" id="KW-0732">Signal</keyword>
<dbReference type="AlphaFoldDB" id="I4BU03"/>
<dbReference type="HOGENOM" id="CLU_027128_6_2_0"/>
<protein>
    <submittedName>
        <fullName evidence="7">Amino acid/amide ABC transporter substrate-binding protein, HAAT family</fullName>
    </submittedName>
</protein>
<dbReference type="eggNOG" id="COG0683">
    <property type="taxonomic scope" value="Bacteria"/>
</dbReference>
<dbReference type="Pfam" id="PF13458">
    <property type="entry name" value="Peripla_BP_6"/>
    <property type="match status" value="1"/>
</dbReference>
<evidence type="ECO:0000256" key="1">
    <source>
        <dbReference type="ARBA" id="ARBA00010062"/>
    </source>
</evidence>
<proteinExistence type="inferred from homology"/>
<dbReference type="EMBL" id="CP003198">
    <property type="protein sequence ID" value="AFM20760.1"/>
    <property type="molecule type" value="Genomic_DNA"/>
</dbReference>
<comment type="similarity">
    <text evidence="1">Belongs to the leucine-binding protein family.</text>
</comment>
<evidence type="ECO:0000256" key="4">
    <source>
        <dbReference type="ARBA" id="ARBA00022970"/>
    </source>
</evidence>
<evidence type="ECO:0000259" key="6">
    <source>
        <dbReference type="Pfam" id="PF13458"/>
    </source>
</evidence>
<evidence type="ECO:0000313" key="8">
    <source>
        <dbReference type="Proteomes" id="UP000006061"/>
    </source>
</evidence>
<evidence type="ECO:0000256" key="2">
    <source>
        <dbReference type="ARBA" id="ARBA00022448"/>
    </source>
</evidence>
<dbReference type="PRINTS" id="PR00337">
    <property type="entry name" value="LEUILEVALBP"/>
</dbReference>